<name>A0AA38C3Z7_TAXCH</name>
<sequence>MLIRRCVHENLGEEELQKLFPSEFPIELQSLLVLLLKKLQMEWREDMAKDQLEWPRTRVVYQVKVGPTTPQTSHAQMVPPIWPRLEDNRCPSNRCELGIPVGMPSGNLNSSRLVSPQPPQDDSNGDSSVVSLPRLKAMTWSMENQNSTPANRVAVINLKLQDYTKPSSGETEIKFQLSRDTLEAMLRSMYYIRDQLSNAVAAPSGPVLKKPRQ</sequence>
<dbReference type="Proteomes" id="UP000824469">
    <property type="component" value="Unassembled WGS sequence"/>
</dbReference>
<feature type="region of interest" description="Disordered" evidence="1">
    <location>
        <begin position="106"/>
        <end position="129"/>
    </location>
</feature>
<dbReference type="PANTHER" id="PTHR15663">
    <property type="entry name" value="COMM DOMAIN-CONTAINING PROTEIN 9"/>
    <property type="match status" value="1"/>
</dbReference>
<protein>
    <recommendedName>
        <fullName evidence="2">COMM domain-containing protein</fullName>
    </recommendedName>
</protein>
<dbReference type="AlphaFoldDB" id="A0AA38C3Z7"/>
<feature type="domain" description="COMM" evidence="2">
    <location>
        <begin position="131"/>
        <end position="191"/>
    </location>
</feature>
<dbReference type="PANTHER" id="PTHR15663:SF4">
    <property type="entry name" value="COMM DOMAIN-CONTAINING PROTEIN 9"/>
    <property type="match status" value="1"/>
</dbReference>
<dbReference type="OMA" id="KLQMEWR"/>
<proteinExistence type="predicted"/>
<dbReference type="Pfam" id="PF07258">
    <property type="entry name" value="COMM_domain"/>
    <property type="match status" value="1"/>
</dbReference>
<gene>
    <name evidence="3" type="ORF">KI387_033669</name>
</gene>
<reference evidence="3 4" key="1">
    <citation type="journal article" date="2021" name="Nat. Plants">
        <title>The Taxus genome provides insights into paclitaxel biosynthesis.</title>
        <authorList>
            <person name="Xiong X."/>
            <person name="Gou J."/>
            <person name="Liao Q."/>
            <person name="Li Y."/>
            <person name="Zhou Q."/>
            <person name="Bi G."/>
            <person name="Li C."/>
            <person name="Du R."/>
            <person name="Wang X."/>
            <person name="Sun T."/>
            <person name="Guo L."/>
            <person name="Liang H."/>
            <person name="Lu P."/>
            <person name="Wu Y."/>
            <person name="Zhang Z."/>
            <person name="Ro D.K."/>
            <person name="Shang Y."/>
            <person name="Huang S."/>
            <person name="Yan J."/>
        </authorList>
    </citation>
    <scope>NUCLEOTIDE SEQUENCE [LARGE SCALE GENOMIC DNA]</scope>
    <source>
        <strain evidence="3">Ta-2019</strain>
    </source>
</reference>
<dbReference type="EMBL" id="JAHRHJ020003813">
    <property type="protein sequence ID" value="KAH9289552.1"/>
    <property type="molecule type" value="Genomic_DNA"/>
</dbReference>
<evidence type="ECO:0000256" key="1">
    <source>
        <dbReference type="SAM" id="MobiDB-lite"/>
    </source>
</evidence>
<evidence type="ECO:0000259" key="2">
    <source>
        <dbReference type="Pfam" id="PF07258"/>
    </source>
</evidence>
<accession>A0AA38C3Z7</accession>
<evidence type="ECO:0000313" key="4">
    <source>
        <dbReference type="Proteomes" id="UP000824469"/>
    </source>
</evidence>
<keyword evidence="4" id="KW-1185">Reference proteome</keyword>
<evidence type="ECO:0000313" key="3">
    <source>
        <dbReference type="EMBL" id="KAH9289552.1"/>
    </source>
</evidence>
<dbReference type="InterPro" id="IPR037360">
    <property type="entry name" value="COMMD9"/>
</dbReference>
<comment type="caution">
    <text evidence="3">The sequence shown here is derived from an EMBL/GenBank/DDBJ whole genome shotgun (WGS) entry which is preliminary data.</text>
</comment>
<organism evidence="3 4">
    <name type="scientific">Taxus chinensis</name>
    <name type="common">Chinese yew</name>
    <name type="synonym">Taxus wallichiana var. chinensis</name>
    <dbReference type="NCBI Taxonomy" id="29808"/>
    <lineage>
        <taxon>Eukaryota</taxon>
        <taxon>Viridiplantae</taxon>
        <taxon>Streptophyta</taxon>
        <taxon>Embryophyta</taxon>
        <taxon>Tracheophyta</taxon>
        <taxon>Spermatophyta</taxon>
        <taxon>Pinopsida</taxon>
        <taxon>Pinidae</taxon>
        <taxon>Conifers II</taxon>
        <taxon>Cupressales</taxon>
        <taxon>Taxaceae</taxon>
        <taxon>Taxus</taxon>
    </lineage>
</organism>
<dbReference type="InterPro" id="IPR017920">
    <property type="entry name" value="COMM"/>
</dbReference>